<comment type="pathway">
    <text evidence="1">Protein modification; protein ubiquitination.</text>
</comment>
<name>A0A7Z7B0P9_9EURY</name>
<dbReference type="OrthoDB" id="142749at2157"/>
<dbReference type="Gene3D" id="2.160.20.10">
    <property type="entry name" value="Single-stranded right-handed beta-helix, Pectin lyase-like"/>
    <property type="match status" value="2"/>
</dbReference>
<evidence type="ECO:0000256" key="4">
    <source>
        <dbReference type="SAM" id="Phobius"/>
    </source>
</evidence>
<feature type="domain" description="Periplasmic copper-binding protein NosD beta helix" evidence="5">
    <location>
        <begin position="111"/>
        <end position="274"/>
    </location>
</feature>
<keyword evidence="7" id="KW-1185">Reference proteome</keyword>
<evidence type="ECO:0000256" key="2">
    <source>
        <dbReference type="ARBA" id="ARBA00022737"/>
    </source>
</evidence>
<keyword evidence="4" id="KW-0812">Transmembrane</keyword>
<dbReference type="InterPro" id="IPR006626">
    <property type="entry name" value="PbH1"/>
</dbReference>
<feature type="transmembrane region" description="Helical" evidence="4">
    <location>
        <begin position="381"/>
        <end position="400"/>
    </location>
</feature>
<dbReference type="RefSeq" id="WP_154717872.1">
    <property type="nucleotide sequence ID" value="NZ_FNCA01000009.1"/>
</dbReference>
<dbReference type="PROSITE" id="PS51257">
    <property type="entry name" value="PROKAR_LIPOPROTEIN"/>
    <property type="match status" value="1"/>
</dbReference>
<dbReference type="InterPro" id="IPR011050">
    <property type="entry name" value="Pectin_lyase_fold/virulence"/>
</dbReference>
<dbReference type="PANTHER" id="PTHR22990:SF15">
    <property type="entry name" value="F-BOX ONLY PROTEIN 10"/>
    <property type="match status" value="1"/>
</dbReference>
<dbReference type="PANTHER" id="PTHR22990">
    <property type="entry name" value="F-BOX ONLY PROTEIN"/>
    <property type="match status" value="1"/>
</dbReference>
<sequence length="545" mass="60752">MNLRIITLMLFLFLTVGCVSATTITVGDNSTTNLSFSSIQDAIDHAQKDDSIIIYSGTYSESLTVDKPLSISSFSLDPEDVVLISNNSSAPIIHITVDNVKISGLTIEGASSNPSVVGIFIDHADSSLVSNNIISNTLDGLYIVSSSGSEIQNNTIFLNIEHGVHLLDSTLNNLENNNVQNNKRGLYVDESDQITIEGNNVSNNQMYGIALRKSLFCTIVENELILNNIGLALTSSDKNTVFGNNLNENKQYGLHIWESNSNSVTDNYFAENKDSGLYLTCLSSNNIFERNSFYSNLNGITIESTDDNIIKNNKFRSNEEYAIYHRFPDDKNSIEDNSFADNRAENIKLSLLQAILIVIITLTILTIIAFYFGLSWLKKGLFGLVALIIISAILLLAWYFPFESSLPANNVYVENLEANSIPINETYSRVTLSMNLNYQNKDAYLHTNNTGDMIDNLPVFVQVSVSTPADGSYSDEDTELIHEEQVVLEYLGSNYYECTIDLESGKTYEVLVEVNLKRELEYPHPYYGEVKWELLGVLSDDIDLR</sequence>
<dbReference type="NCBIfam" id="TIGR03804">
    <property type="entry name" value="para_beta_helix"/>
    <property type="match status" value="4"/>
</dbReference>
<organism evidence="6 7">
    <name type="scientific">Methanolobus vulcani</name>
    <dbReference type="NCBI Taxonomy" id="38026"/>
    <lineage>
        <taxon>Archaea</taxon>
        <taxon>Methanobacteriati</taxon>
        <taxon>Methanobacteriota</taxon>
        <taxon>Stenosarchaea group</taxon>
        <taxon>Methanomicrobia</taxon>
        <taxon>Methanosarcinales</taxon>
        <taxon>Methanosarcinaceae</taxon>
        <taxon>Methanolobus</taxon>
    </lineage>
</organism>
<keyword evidence="4" id="KW-0472">Membrane</keyword>
<evidence type="ECO:0000259" key="5">
    <source>
        <dbReference type="Pfam" id="PF05048"/>
    </source>
</evidence>
<dbReference type="SUPFAM" id="SSF51126">
    <property type="entry name" value="Pectin lyase-like"/>
    <property type="match status" value="2"/>
</dbReference>
<dbReference type="Proteomes" id="UP000199259">
    <property type="component" value="Unassembled WGS sequence"/>
</dbReference>
<keyword evidence="3" id="KW-0833">Ubl conjugation pathway</keyword>
<dbReference type="InterPro" id="IPR051550">
    <property type="entry name" value="SCF-Subunits/Alg-Epimerases"/>
</dbReference>
<feature type="transmembrane region" description="Helical" evidence="4">
    <location>
        <begin position="351"/>
        <end position="374"/>
    </location>
</feature>
<dbReference type="SMART" id="SM00710">
    <property type="entry name" value="PbH1"/>
    <property type="match status" value="10"/>
</dbReference>
<dbReference type="InterPro" id="IPR022441">
    <property type="entry name" value="Para_beta_helix_rpt-2"/>
</dbReference>
<keyword evidence="4" id="KW-1133">Transmembrane helix</keyword>
<dbReference type="EMBL" id="FNCA01000009">
    <property type="protein sequence ID" value="SDG21769.1"/>
    <property type="molecule type" value="Genomic_DNA"/>
</dbReference>
<evidence type="ECO:0000256" key="1">
    <source>
        <dbReference type="ARBA" id="ARBA00004906"/>
    </source>
</evidence>
<dbReference type="Pfam" id="PF05048">
    <property type="entry name" value="NosD"/>
    <property type="match status" value="1"/>
</dbReference>
<dbReference type="InterPro" id="IPR007742">
    <property type="entry name" value="NosD_dom"/>
</dbReference>
<reference evidence="6 7" key="1">
    <citation type="submission" date="2016-10" db="EMBL/GenBank/DDBJ databases">
        <authorList>
            <person name="Varghese N."/>
            <person name="Submissions S."/>
        </authorList>
    </citation>
    <scope>NUCLEOTIDE SEQUENCE [LARGE SCALE GENOMIC DNA]</scope>
    <source>
        <strain evidence="6 7">PL 12/M</strain>
    </source>
</reference>
<proteinExistence type="predicted"/>
<accession>A0A7Z7B0P9</accession>
<comment type="caution">
    <text evidence="6">The sequence shown here is derived from an EMBL/GenBank/DDBJ whole genome shotgun (WGS) entry which is preliminary data.</text>
</comment>
<gene>
    <name evidence="6" type="ORF">SAMN04488589_2446</name>
</gene>
<evidence type="ECO:0000256" key="3">
    <source>
        <dbReference type="ARBA" id="ARBA00022786"/>
    </source>
</evidence>
<evidence type="ECO:0000313" key="6">
    <source>
        <dbReference type="EMBL" id="SDG21769.1"/>
    </source>
</evidence>
<dbReference type="InterPro" id="IPR012334">
    <property type="entry name" value="Pectin_lyas_fold"/>
</dbReference>
<protein>
    <submittedName>
        <fullName evidence="6">Parallel beta-helix repeat (Two copies)</fullName>
    </submittedName>
</protein>
<keyword evidence="2" id="KW-0677">Repeat</keyword>
<dbReference type="AlphaFoldDB" id="A0A7Z7B0P9"/>
<evidence type="ECO:0000313" key="7">
    <source>
        <dbReference type="Proteomes" id="UP000199259"/>
    </source>
</evidence>